<evidence type="ECO:0000256" key="4">
    <source>
        <dbReference type="ARBA" id="ARBA00022679"/>
    </source>
</evidence>
<dbReference type="RefSeq" id="WP_045153874.1">
    <property type="nucleotide sequence ID" value="NZ_JZSW01000022.1"/>
</dbReference>
<keyword evidence="4" id="KW-0808">Transferase</keyword>
<evidence type="ECO:0000256" key="1">
    <source>
        <dbReference type="ARBA" id="ARBA00000085"/>
    </source>
</evidence>
<dbReference type="PANTHER" id="PTHR45436">
    <property type="entry name" value="SENSOR HISTIDINE KINASE YKOH"/>
    <property type="match status" value="1"/>
</dbReference>
<dbReference type="Pfam" id="PF02518">
    <property type="entry name" value="HATPase_c"/>
    <property type="match status" value="1"/>
</dbReference>
<sequence length="469" mass="54050">MTNPRSIKKNLINAISAVFGFFIIIVFTFVDFSVDNWVQEQFELEIQQKAGQFKTITNIQDFAQTIKSDKDYAYYQIWKNDDVIYRSESLNNYPNINLLHKKLPLNSYQIVDVTLPNHEIGKAFLYSYLAKPKDKKPTPIYLTIYASTTGLDKVTGILDILLVGSFLLSMIIMRIVAKIIVTKGLDPLVNLNDQIKLFNENKQQRNNHTFAFKENASSYIEIDLIRKELNNFLETNRKMVDNEKRITSDIAHEIKTPIAELITLTEVHQRFPDDERLAKTFTSDILQISNRMKVIVENLLLLQRTSHSLSIYKQPIEITTLLSTVIHDLNFKYDDIKQRVVLNNTLQHPILADEFCFKTIITNLLDNALFYSVPNTAINITINDDAQGVVFTITNPSSINYSQQEIDKLVQPLFQHDDSRSNNERYGLGLSIVDNICKINDYELSINQLEHGDFQVLVRIPKKNCSEES</sequence>
<dbReference type="Pfam" id="PF00512">
    <property type="entry name" value="HisKA"/>
    <property type="match status" value="1"/>
</dbReference>
<dbReference type="InterPro" id="IPR003661">
    <property type="entry name" value="HisK_dim/P_dom"/>
</dbReference>
<keyword evidence="11" id="KW-1185">Reference proteome</keyword>
<dbReference type="SMART" id="SM00388">
    <property type="entry name" value="HisKA"/>
    <property type="match status" value="1"/>
</dbReference>
<comment type="catalytic activity">
    <reaction evidence="1">
        <text>ATP + protein L-histidine = ADP + protein N-phospho-L-histidine.</text>
        <dbReference type="EC" id="2.7.13.3"/>
    </reaction>
</comment>
<dbReference type="InterPro" id="IPR036890">
    <property type="entry name" value="HATPase_C_sf"/>
</dbReference>
<evidence type="ECO:0000256" key="2">
    <source>
        <dbReference type="ARBA" id="ARBA00012438"/>
    </source>
</evidence>
<evidence type="ECO:0000256" key="8">
    <source>
        <dbReference type="SAM" id="Phobius"/>
    </source>
</evidence>
<evidence type="ECO:0000259" key="9">
    <source>
        <dbReference type="PROSITE" id="PS50109"/>
    </source>
</evidence>
<dbReference type="SUPFAM" id="SSF55874">
    <property type="entry name" value="ATPase domain of HSP90 chaperone/DNA topoisomerase II/histidine kinase"/>
    <property type="match status" value="1"/>
</dbReference>
<keyword evidence="5 8" id="KW-0812">Transmembrane</keyword>
<dbReference type="InterPro" id="IPR036097">
    <property type="entry name" value="HisK_dim/P_sf"/>
</dbReference>
<dbReference type="SMART" id="SM00387">
    <property type="entry name" value="HATPase_c"/>
    <property type="match status" value="1"/>
</dbReference>
<dbReference type="CDD" id="cd00082">
    <property type="entry name" value="HisKA"/>
    <property type="match status" value="1"/>
</dbReference>
<evidence type="ECO:0000313" key="11">
    <source>
        <dbReference type="Proteomes" id="UP000240989"/>
    </source>
</evidence>
<keyword evidence="8" id="KW-0472">Membrane</keyword>
<dbReference type="Proteomes" id="UP000240989">
    <property type="component" value="Unassembled WGS sequence"/>
</dbReference>
<dbReference type="InterPro" id="IPR003594">
    <property type="entry name" value="HATPase_dom"/>
</dbReference>
<dbReference type="PROSITE" id="PS50109">
    <property type="entry name" value="HIS_KIN"/>
    <property type="match status" value="1"/>
</dbReference>
<feature type="domain" description="Histidine kinase" evidence="9">
    <location>
        <begin position="249"/>
        <end position="464"/>
    </location>
</feature>
<proteinExistence type="predicted"/>
<evidence type="ECO:0000256" key="5">
    <source>
        <dbReference type="ARBA" id="ARBA00022692"/>
    </source>
</evidence>
<dbReference type="Gene3D" id="3.30.565.10">
    <property type="entry name" value="Histidine kinase-like ATPase, C-terminal domain"/>
    <property type="match status" value="1"/>
</dbReference>
<dbReference type="GO" id="GO:0016301">
    <property type="term" value="F:kinase activity"/>
    <property type="evidence" value="ECO:0007669"/>
    <property type="project" value="UniProtKB-KW"/>
</dbReference>
<comment type="caution">
    <text evidence="10">The sequence shown here is derived from an EMBL/GenBank/DDBJ whole genome shotgun (WGS) entry which is preliminary data.</text>
</comment>
<evidence type="ECO:0000256" key="6">
    <source>
        <dbReference type="ARBA" id="ARBA00022777"/>
    </source>
</evidence>
<protein>
    <recommendedName>
        <fullName evidence="2">histidine kinase</fullName>
        <ecNumber evidence="2">2.7.13.3</ecNumber>
    </recommendedName>
</protein>
<evidence type="ECO:0000256" key="3">
    <source>
        <dbReference type="ARBA" id="ARBA00022553"/>
    </source>
</evidence>
<evidence type="ECO:0000256" key="7">
    <source>
        <dbReference type="ARBA" id="ARBA00022989"/>
    </source>
</evidence>
<dbReference type="InterPro" id="IPR050428">
    <property type="entry name" value="TCS_sensor_his_kinase"/>
</dbReference>
<feature type="transmembrane region" description="Helical" evidence="8">
    <location>
        <begin position="12"/>
        <end position="30"/>
    </location>
</feature>
<keyword evidence="3" id="KW-0597">Phosphoprotein</keyword>
<dbReference type="PANTHER" id="PTHR45436:SF5">
    <property type="entry name" value="SENSOR HISTIDINE KINASE TRCS"/>
    <property type="match status" value="1"/>
</dbReference>
<reference evidence="10 11" key="1">
    <citation type="submission" date="2018-01" db="EMBL/GenBank/DDBJ databases">
        <title>Whole genome sequencing of Histamine producing bacteria.</title>
        <authorList>
            <person name="Butler K."/>
        </authorList>
    </citation>
    <scope>NUCLEOTIDE SEQUENCE [LARGE SCALE GENOMIC DNA]</scope>
    <source>
        <strain evidence="10 11">A6-1</strain>
    </source>
</reference>
<dbReference type="SUPFAM" id="SSF47384">
    <property type="entry name" value="Homodimeric domain of signal transducing histidine kinase"/>
    <property type="match status" value="1"/>
</dbReference>
<organism evidence="10 11">
    <name type="scientific">Photobacterium angustum</name>
    <dbReference type="NCBI Taxonomy" id="661"/>
    <lineage>
        <taxon>Bacteria</taxon>
        <taxon>Pseudomonadati</taxon>
        <taxon>Pseudomonadota</taxon>
        <taxon>Gammaproteobacteria</taxon>
        <taxon>Vibrionales</taxon>
        <taxon>Vibrionaceae</taxon>
        <taxon>Photobacterium</taxon>
    </lineage>
</organism>
<evidence type="ECO:0000313" key="10">
    <source>
        <dbReference type="EMBL" id="PSX12275.1"/>
    </source>
</evidence>
<name>A0ABX5H8V6_PHOAN</name>
<dbReference type="Gene3D" id="1.10.287.130">
    <property type="match status" value="1"/>
</dbReference>
<dbReference type="EC" id="2.7.13.3" evidence="2"/>
<accession>A0ABX5H8V6</accession>
<gene>
    <name evidence="10" type="ORF">C0W27_03510</name>
</gene>
<keyword evidence="7 8" id="KW-1133">Transmembrane helix</keyword>
<dbReference type="InterPro" id="IPR005467">
    <property type="entry name" value="His_kinase_dom"/>
</dbReference>
<keyword evidence="6 10" id="KW-0418">Kinase</keyword>
<dbReference type="EMBL" id="PYOU01000002">
    <property type="protein sequence ID" value="PSX12275.1"/>
    <property type="molecule type" value="Genomic_DNA"/>
</dbReference>